<organism evidence="7 8">
    <name type="scientific">Novosphingobium bradum</name>
    <dbReference type="NCBI Taxonomy" id="1737444"/>
    <lineage>
        <taxon>Bacteria</taxon>
        <taxon>Pseudomonadati</taxon>
        <taxon>Pseudomonadota</taxon>
        <taxon>Alphaproteobacteria</taxon>
        <taxon>Sphingomonadales</taxon>
        <taxon>Sphingomonadaceae</taxon>
        <taxon>Novosphingobium</taxon>
    </lineage>
</organism>
<feature type="transmembrane region" description="Helical" evidence="6">
    <location>
        <begin position="455"/>
        <end position="478"/>
    </location>
</feature>
<feature type="transmembrane region" description="Helical" evidence="6">
    <location>
        <begin position="148"/>
        <end position="166"/>
    </location>
</feature>
<accession>A0ABV7IPX0</accession>
<keyword evidence="8" id="KW-1185">Reference proteome</keyword>
<evidence type="ECO:0000256" key="4">
    <source>
        <dbReference type="ARBA" id="ARBA00023136"/>
    </source>
</evidence>
<feature type="transmembrane region" description="Helical" evidence="6">
    <location>
        <begin position="254"/>
        <end position="274"/>
    </location>
</feature>
<feature type="transmembrane region" description="Helical" evidence="6">
    <location>
        <begin position="64"/>
        <end position="87"/>
    </location>
</feature>
<dbReference type="RefSeq" id="WP_379509385.1">
    <property type="nucleotide sequence ID" value="NZ_JBHRTQ010000007.1"/>
</dbReference>
<evidence type="ECO:0000256" key="1">
    <source>
        <dbReference type="ARBA" id="ARBA00004141"/>
    </source>
</evidence>
<gene>
    <name evidence="7" type="ORF">ACFOD9_07085</name>
</gene>
<dbReference type="PANTHER" id="PTHR42770:SF16">
    <property type="entry name" value="AMINO ACID PERMEASE"/>
    <property type="match status" value="1"/>
</dbReference>
<evidence type="ECO:0000256" key="5">
    <source>
        <dbReference type="SAM" id="MobiDB-lite"/>
    </source>
</evidence>
<keyword evidence="3 6" id="KW-1133">Transmembrane helix</keyword>
<feature type="transmembrane region" description="Helical" evidence="6">
    <location>
        <begin position="424"/>
        <end position="443"/>
    </location>
</feature>
<dbReference type="Proteomes" id="UP001595604">
    <property type="component" value="Unassembled WGS sequence"/>
</dbReference>
<dbReference type="PIRSF" id="PIRSF006060">
    <property type="entry name" value="AA_transporter"/>
    <property type="match status" value="1"/>
</dbReference>
<evidence type="ECO:0000256" key="3">
    <source>
        <dbReference type="ARBA" id="ARBA00022989"/>
    </source>
</evidence>
<dbReference type="PANTHER" id="PTHR42770">
    <property type="entry name" value="AMINO ACID TRANSPORTER-RELATED"/>
    <property type="match status" value="1"/>
</dbReference>
<evidence type="ECO:0000256" key="2">
    <source>
        <dbReference type="ARBA" id="ARBA00022692"/>
    </source>
</evidence>
<keyword evidence="2 6" id="KW-0812">Transmembrane</keyword>
<dbReference type="InterPro" id="IPR050367">
    <property type="entry name" value="APC_superfamily"/>
</dbReference>
<comment type="subcellular location">
    <subcellularLocation>
        <location evidence="1">Membrane</location>
        <topology evidence="1">Multi-pass membrane protein</topology>
    </subcellularLocation>
</comment>
<name>A0ABV7IPX0_9SPHN</name>
<evidence type="ECO:0000313" key="7">
    <source>
        <dbReference type="EMBL" id="MFC3174007.1"/>
    </source>
</evidence>
<dbReference type="Gene3D" id="1.20.1740.10">
    <property type="entry name" value="Amino acid/polyamine transporter I"/>
    <property type="match status" value="1"/>
</dbReference>
<keyword evidence="4 6" id="KW-0472">Membrane</keyword>
<feature type="transmembrane region" description="Helical" evidence="6">
    <location>
        <begin position="173"/>
        <end position="195"/>
    </location>
</feature>
<feature type="transmembrane region" description="Helical" evidence="6">
    <location>
        <begin position="355"/>
        <end position="379"/>
    </location>
</feature>
<protein>
    <submittedName>
        <fullName evidence="7">APC family permease</fullName>
    </submittedName>
</protein>
<reference evidence="8" key="1">
    <citation type="journal article" date="2019" name="Int. J. Syst. Evol. Microbiol.">
        <title>The Global Catalogue of Microorganisms (GCM) 10K type strain sequencing project: providing services to taxonomists for standard genome sequencing and annotation.</title>
        <authorList>
            <consortium name="The Broad Institute Genomics Platform"/>
            <consortium name="The Broad Institute Genome Sequencing Center for Infectious Disease"/>
            <person name="Wu L."/>
            <person name="Ma J."/>
        </authorList>
    </citation>
    <scope>NUCLEOTIDE SEQUENCE [LARGE SCALE GENOMIC DNA]</scope>
    <source>
        <strain evidence="8">KCTC 42984</strain>
    </source>
</reference>
<feature type="transmembrane region" description="Helical" evidence="6">
    <location>
        <begin position="308"/>
        <end position="334"/>
    </location>
</feature>
<feature type="transmembrane region" description="Helical" evidence="6">
    <location>
        <begin position="215"/>
        <end position="234"/>
    </location>
</feature>
<evidence type="ECO:0000313" key="8">
    <source>
        <dbReference type="Proteomes" id="UP001595604"/>
    </source>
</evidence>
<proteinExistence type="predicted"/>
<evidence type="ECO:0000256" key="6">
    <source>
        <dbReference type="SAM" id="Phobius"/>
    </source>
</evidence>
<comment type="caution">
    <text evidence="7">The sequence shown here is derived from an EMBL/GenBank/DDBJ whole genome shotgun (WGS) entry which is preliminary data.</text>
</comment>
<feature type="transmembrane region" description="Helical" evidence="6">
    <location>
        <begin position="108"/>
        <end position="136"/>
    </location>
</feature>
<dbReference type="EMBL" id="JBHRTQ010000007">
    <property type="protein sequence ID" value="MFC3174007.1"/>
    <property type="molecule type" value="Genomic_DNA"/>
</dbReference>
<feature type="region of interest" description="Disordered" evidence="5">
    <location>
        <begin position="1"/>
        <end position="22"/>
    </location>
</feature>
<sequence>MSTCEGLASHDPATGAARAPSPGSGLKADCLGAKDIVFFIIAAASPLTCIIATTAIMIGRGNGIGSPAAFAFVTGILLLFAVGYLAMTPFVRTAGSLYAYVTLGLGRHAGLGCAALMILAYTAVQAGCYGGFGYYAAELVQEATGLALPWWAYCFAATMACLLLSLRGVHSGAVVLGVLLTTECLLLFVLCLGIVLNSPVPLAEFSLQPFSPRALLAPGVGVSLVFACAGFIGFEGSAIYREEARDPDRTIPRATYFAVVFMGTLFSVTTWLVINALGLDKAVAVARRESGNLIFHVSDLVLGHSATYFFNVFIITALFAATLTFHNNIARYLYTLGRQRLLWPALGHTSAIQKAPYVACIAQIASVLVILSLCAVIGLDPYNVVFATLTGWGAVGLIFAQAVASLAILAFFLRNRTGRSPGRILVAPALACLGFVAILLFAFRSADLLLGIDLALAVPVAMTVFLVFAGGMGFALVLRRRAPEAFARIHASLTDGPAAVDAD</sequence>
<feature type="transmembrane region" description="Helical" evidence="6">
    <location>
        <begin position="36"/>
        <end position="58"/>
    </location>
</feature>
<feature type="transmembrane region" description="Helical" evidence="6">
    <location>
        <begin position="391"/>
        <end position="412"/>
    </location>
</feature>